<sequence length="214" mass="23411">MSYARPVHGASRVGSDQPDTGVPESATDVTPSAATPAHGLRGLLARFRGLVHELGKFGIVGGLTYVLDTTLLKLALSADVNPFLAKTLSTAVAATVAFLGNRYWTWRDRPRSGLHREYSLYFLFNIVGLGIGLACLGVSHYLLGRVWPVFTTELADIISANVVGMAGGTLFRFWSYRRFVFRVHSVTDRADVDEGRRGSRRYGPKGKNLTPDVR</sequence>
<feature type="region of interest" description="Disordered" evidence="6">
    <location>
        <begin position="194"/>
        <end position="214"/>
    </location>
</feature>
<keyword evidence="3 7" id="KW-0812">Transmembrane</keyword>
<feature type="domain" description="GtrA/DPMS transmembrane" evidence="8">
    <location>
        <begin position="56"/>
        <end position="181"/>
    </location>
</feature>
<feature type="transmembrane region" description="Helical" evidence="7">
    <location>
        <begin position="120"/>
        <end position="142"/>
    </location>
</feature>
<comment type="caution">
    <text evidence="9">The sequence shown here is derived from an EMBL/GenBank/DDBJ whole genome shotgun (WGS) entry which is preliminary data.</text>
</comment>
<organism evidence="9 10">
    <name type="scientific">Planosporangium flavigriseum</name>
    <dbReference type="NCBI Taxonomy" id="373681"/>
    <lineage>
        <taxon>Bacteria</taxon>
        <taxon>Bacillati</taxon>
        <taxon>Actinomycetota</taxon>
        <taxon>Actinomycetes</taxon>
        <taxon>Micromonosporales</taxon>
        <taxon>Micromonosporaceae</taxon>
        <taxon>Planosporangium</taxon>
    </lineage>
</organism>
<dbReference type="AlphaFoldDB" id="A0A8J3LEW9"/>
<proteinExistence type="inferred from homology"/>
<name>A0A8J3LEW9_9ACTN</name>
<evidence type="ECO:0000256" key="7">
    <source>
        <dbReference type="SAM" id="Phobius"/>
    </source>
</evidence>
<evidence type="ECO:0000256" key="6">
    <source>
        <dbReference type="SAM" id="MobiDB-lite"/>
    </source>
</evidence>
<keyword evidence="10" id="KW-1185">Reference proteome</keyword>
<evidence type="ECO:0000256" key="4">
    <source>
        <dbReference type="ARBA" id="ARBA00022989"/>
    </source>
</evidence>
<accession>A0A8J3LEW9</accession>
<evidence type="ECO:0000259" key="8">
    <source>
        <dbReference type="Pfam" id="PF04138"/>
    </source>
</evidence>
<feature type="transmembrane region" description="Helical" evidence="7">
    <location>
        <begin position="154"/>
        <end position="174"/>
    </location>
</feature>
<dbReference type="EMBL" id="BONU01000003">
    <property type="protein sequence ID" value="GIG72158.1"/>
    <property type="molecule type" value="Genomic_DNA"/>
</dbReference>
<evidence type="ECO:0000313" key="10">
    <source>
        <dbReference type="Proteomes" id="UP000653674"/>
    </source>
</evidence>
<comment type="subcellular location">
    <subcellularLocation>
        <location evidence="1">Membrane</location>
        <topology evidence="1">Multi-pass membrane protein</topology>
    </subcellularLocation>
</comment>
<comment type="similarity">
    <text evidence="2">Belongs to the GtrA family.</text>
</comment>
<reference evidence="9" key="1">
    <citation type="submission" date="2021-01" db="EMBL/GenBank/DDBJ databases">
        <title>Whole genome shotgun sequence of Planosporangium flavigriseum NBRC 105377.</title>
        <authorList>
            <person name="Komaki H."/>
            <person name="Tamura T."/>
        </authorList>
    </citation>
    <scope>NUCLEOTIDE SEQUENCE</scope>
    <source>
        <strain evidence="9">NBRC 105377</strain>
    </source>
</reference>
<evidence type="ECO:0000256" key="1">
    <source>
        <dbReference type="ARBA" id="ARBA00004141"/>
    </source>
</evidence>
<evidence type="ECO:0000256" key="3">
    <source>
        <dbReference type="ARBA" id="ARBA00022692"/>
    </source>
</evidence>
<keyword evidence="5 7" id="KW-0472">Membrane</keyword>
<feature type="region of interest" description="Disordered" evidence="6">
    <location>
        <begin position="1"/>
        <end position="34"/>
    </location>
</feature>
<feature type="transmembrane region" description="Helical" evidence="7">
    <location>
        <begin position="83"/>
        <end position="100"/>
    </location>
</feature>
<evidence type="ECO:0000256" key="5">
    <source>
        <dbReference type="ARBA" id="ARBA00023136"/>
    </source>
</evidence>
<evidence type="ECO:0000256" key="2">
    <source>
        <dbReference type="ARBA" id="ARBA00009399"/>
    </source>
</evidence>
<protein>
    <recommendedName>
        <fullName evidence="8">GtrA/DPMS transmembrane domain-containing protein</fullName>
    </recommendedName>
</protein>
<dbReference type="PANTHER" id="PTHR38459">
    <property type="entry name" value="PROPHAGE BACTOPRENOL-LINKED GLUCOSE TRANSLOCASE HOMOLOG"/>
    <property type="match status" value="1"/>
</dbReference>
<dbReference type="PANTHER" id="PTHR38459:SF1">
    <property type="entry name" value="PROPHAGE BACTOPRENOL-LINKED GLUCOSE TRANSLOCASE HOMOLOG"/>
    <property type="match status" value="1"/>
</dbReference>
<keyword evidence="4 7" id="KW-1133">Transmembrane helix</keyword>
<dbReference type="InterPro" id="IPR051401">
    <property type="entry name" value="GtrA_CellWall_Glycosyl"/>
</dbReference>
<dbReference type="InterPro" id="IPR007267">
    <property type="entry name" value="GtrA_DPMS_TM"/>
</dbReference>
<dbReference type="Proteomes" id="UP000653674">
    <property type="component" value="Unassembled WGS sequence"/>
</dbReference>
<dbReference type="GO" id="GO:0005886">
    <property type="term" value="C:plasma membrane"/>
    <property type="evidence" value="ECO:0007669"/>
    <property type="project" value="TreeGrafter"/>
</dbReference>
<dbReference type="Pfam" id="PF04138">
    <property type="entry name" value="GtrA_DPMS_TM"/>
    <property type="match status" value="1"/>
</dbReference>
<dbReference type="GO" id="GO:0000271">
    <property type="term" value="P:polysaccharide biosynthetic process"/>
    <property type="evidence" value="ECO:0007669"/>
    <property type="project" value="InterPro"/>
</dbReference>
<gene>
    <name evidence="9" type="ORF">Pfl04_05620</name>
</gene>
<evidence type="ECO:0000313" key="9">
    <source>
        <dbReference type="EMBL" id="GIG72158.1"/>
    </source>
</evidence>